<dbReference type="EMBL" id="JAWWNJ010000001">
    <property type="protein sequence ID" value="KAK7064497.1"/>
    <property type="molecule type" value="Genomic_DNA"/>
</dbReference>
<feature type="domain" description="Acyl-CoA thioesterase-like C-terminal" evidence="4">
    <location>
        <begin position="192"/>
        <end position="306"/>
    </location>
</feature>
<evidence type="ECO:0000256" key="1">
    <source>
        <dbReference type="ARBA" id="ARBA00006538"/>
    </source>
</evidence>
<dbReference type="Gene3D" id="2.40.160.210">
    <property type="entry name" value="Acyl-CoA thioesterase, double hotdog domain"/>
    <property type="match status" value="1"/>
</dbReference>
<dbReference type="AlphaFoldDB" id="A0AAW0EKE0"/>
<evidence type="ECO:0000313" key="5">
    <source>
        <dbReference type="EMBL" id="KAK7064497.1"/>
    </source>
</evidence>
<dbReference type="InterPro" id="IPR003703">
    <property type="entry name" value="Acyl_CoA_thio"/>
</dbReference>
<accession>A0AAW0EKE0</accession>
<organism evidence="5 6">
    <name type="scientific">Favolaschia claudopus</name>
    <dbReference type="NCBI Taxonomy" id="2862362"/>
    <lineage>
        <taxon>Eukaryota</taxon>
        <taxon>Fungi</taxon>
        <taxon>Dikarya</taxon>
        <taxon>Basidiomycota</taxon>
        <taxon>Agaricomycotina</taxon>
        <taxon>Agaricomycetes</taxon>
        <taxon>Agaricomycetidae</taxon>
        <taxon>Agaricales</taxon>
        <taxon>Marasmiineae</taxon>
        <taxon>Mycenaceae</taxon>
        <taxon>Favolaschia</taxon>
    </lineage>
</organism>
<evidence type="ECO:0000259" key="4">
    <source>
        <dbReference type="Pfam" id="PF20789"/>
    </source>
</evidence>
<dbReference type="InterPro" id="IPR049450">
    <property type="entry name" value="ACOT8-like_C"/>
</dbReference>
<dbReference type="InterPro" id="IPR049449">
    <property type="entry name" value="TesB_ACOT8-like_N"/>
</dbReference>
<dbReference type="GO" id="GO:0009062">
    <property type="term" value="P:fatty acid catabolic process"/>
    <property type="evidence" value="ECO:0007669"/>
    <property type="project" value="TreeGrafter"/>
</dbReference>
<protein>
    <submittedName>
        <fullName evidence="5">DNA repair protein RAD14</fullName>
    </submittedName>
</protein>
<reference evidence="5 6" key="1">
    <citation type="journal article" date="2024" name="J Genomics">
        <title>Draft genome sequencing and assembly of Favolaschia claudopus CIRM-BRFM 2984 isolated from oak limbs.</title>
        <authorList>
            <person name="Navarro D."/>
            <person name="Drula E."/>
            <person name="Chaduli D."/>
            <person name="Cazenave R."/>
            <person name="Ahrendt S."/>
            <person name="Wang J."/>
            <person name="Lipzen A."/>
            <person name="Daum C."/>
            <person name="Barry K."/>
            <person name="Grigoriev I.V."/>
            <person name="Favel A."/>
            <person name="Rosso M.N."/>
            <person name="Martin F."/>
        </authorList>
    </citation>
    <scope>NUCLEOTIDE SEQUENCE [LARGE SCALE GENOMIC DNA]</scope>
    <source>
        <strain evidence="5 6">CIRM-BRFM 2984</strain>
    </source>
</reference>
<comment type="caution">
    <text evidence="5">The sequence shown here is derived from an EMBL/GenBank/DDBJ whole genome shotgun (WGS) entry which is preliminary data.</text>
</comment>
<dbReference type="CDD" id="cd03445">
    <property type="entry name" value="Thioesterase_II_repeat2"/>
    <property type="match status" value="1"/>
</dbReference>
<evidence type="ECO:0000256" key="2">
    <source>
        <dbReference type="ARBA" id="ARBA00022801"/>
    </source>
</evidence>
<dbReference type="GO" id="GO:0047617">
    <property type="term" value="F:fatty acyl-CoA hydrolase activity"/>
    <property type="evidence" value="ECO:0007669"/>
    <property type="project" value="InterPro"/>
</dbReference>
<evidence type="ECO:0000313" key="6">
    <source>
        <dbReference type="Proteomes" id="UP001362999"/>
    </source>
</evidence>
<dbReference type="SUPFAM" id="SSF54637">
    <property type="entry name" value="Thioesterase/thiol ester dehydrase-isomerase"/>
    <property type="match status" value="2"/>
</dbReference>
<dbReference type="GO" id="GO:0005782">
    <property type="term" value="C:peroxisomal matrix"/>
    <property type="evidence" value="ECO:0007669"/>
    <property type="project" value="UniProtKB-SubCell"/>
</dbReference>
<dbReference type="CDD" id="cd03444">
    <property type="entry name" value="Thioesterase_II_repeat1"/>
    <property type="match status" value="1"/>
</dbReference>
<dbReference type="InterPro" id="IPR042171">
    <property type="entry name" value="Acyl-CoA_hotdog"/>
</dbReference>
<dbReference type="PANTHER" id="PTHR11066:SF34">
    <property type="entry name" value="ACYL-COENZYME A THIOESTERASE 8"/>
    <property type="match status" value="1"/>
</dbReference>
<sequence length="322" mass="36093">MASTSTPTARSESAPQYAHEQIATALELERLDIDLFRSKTLWHPSRARGVFGGQVISQAIVAATNSVDPEYGLHCYFLASASASKPIVYFVDRLRDGRSYLTRAVKALQNGRVVFMMMCSFQKPEPWQPSRGWRMPSVPPPEACRFEEERYEEVMAREGIHPKVKGVYNDWLNDRRGSPIAIKPVEKDMSLPNSLRLCYWMQARNIPEYDAPFQKCILGYLSDLHLLSAATQALGLQRFGKGPKATAMTTTIDHSICFYDDNFDCGDWLLYVMASPAAGNGRGIVYGQLYTRQGKLVAITTQEGVVRADIRGPEEEAEKAKL</sequence>
<dbReference type="Pfam" id="PF13622">
    <property type="entry name" value="4HBT_3"/>
    <property type="match status" value="1"/>
</dbReference>
<feature type="domain" description="Acyl-CoA thioesterase-like N-terminal HotDog" evidence="3">
    <location>
        <begin position="42"/>
        <end position="122"/>
    </location>
</feature>
<evidence type="ECO:0000259" key="3">
    <source>
        <dbReference type="Pfam" id="PF13622"/>
    </source>
</evidence>
<dbReference type="GO" id="GO:0006637">
    <property type="term" value="P:acyl-CoA metabolic process"/>
    <property type="evidence" value="ECO:0007669"/>
    <property type="project" value="InterPro"/>
</dbReference>
<gene>
    <name evidence="5" type="ORF">R3P38DRAFT_2824891</name>
</gene>
<keyword evidence="2" id="KW-0378">Hydrolase</keyword>
<dbReference type="InterPro" id="IPR029069">
    <property type="entry name" value="HotDog_dom_sf"/>
</dbReference>
<proteinExistence type="inferred from homology"/>
<comment type="similarity">
    <text evidence="1">Belongs to the C/M/P thioester hydrolase family.</text>
</comment>
<dbReference type="Pfam" id="PF20789">
    <property type="entry name" value="4HBT_3C"/>
    <property type="match status" value="1"/>
</dbReference>
<dbReference type="PANTHER" id="PTHR11066">
    <property type="entry name" value="ACYL-COA THIOESTERASE"/>
    <property type="match status" value="1"/>
</dbReference>
<keyword evidence="6" id="KW-1185">Reference proteome</keyword>
<dbReference type="Proteomes" id="UP001362999">
    <property type="component" value="Unassembled WGS sequence"/>
</dbReference>
<name>A0AAW0EKE0_9AGAR</name>